<evidence type="ECO:0000313" key="4">
    <source>
        <dbReference type="Proteomes" id="UP000198982"/>
    </source>
</evidence>
<dbReference type="EMBL" id="FNTJ01000001">
    <property type="protein sequence ID" value="SEC31510.1"/>
    <property type="molecule type" value="Genomic_DNA"/>
</dbReference>
<protein>
    <recommendedName>
        <fullName evidence="5">Phospholipid-binding protein, PBP family</fullName>
    </recommendedName>
</protein>
<dbReference type="CDD" id="cd00865">
    <property type="entry name" value="PEBP_bact_arch"/>
    <property type="match status" value="1"/>
</dbReference>
<sequence>MNNRFLLGALSLGLSLGAHAAEFSVSSDDIRDGQPLSQREVFRGFGCEGDNTSPQLSWKNAPPGTRSFAVTVYDPDAPTGSGWWHWTLFNLPSTTQGLPRGAGSPSGEQLPPGAAQGRTDYGQPGFGGACPPTGDKPHRYQFTVWALKVDKLPLDAQASGAMVGYMLNANALAKTTLTATYGR</sequence>
<feature type="chain" id="PRO_5011558900" description="Phospholipid-binding protein, PBP family" evidence="2">
    <location>
        <begin position="21"/>
        <end position="183"/>
    </location>
</feature>
<keyword evidence="2" id="KW-0732">Signal</keyword>
<dbReference type="NCBIfam" id="NF007330">
    <property type="entry name" value="PRK09818.1"/>
    <property type="match status" value="1"/>
</dbReference>
<dbReference type="Gene3D" id="3.90.280.10">
    <property type="entry name" value="PEBP-like"/>
    <property type="match status" value="1"/>
</dbReference>
<dbReference type="InterPro" id="IPR005247">
    <property type="entry name" value="YbhB_YbcL/LppC-like"/>
</dbReference>
<evidence type="ECO:0008006" key="5">
    <source>
        <dbReference type="Google" id="ProtNLM"/>
    </source>
</evidence>
<dbReference type="AlphaFoldDB" id="A0A1H4RHZ8"/>
<dbReference type="SUPFAM" id="SSF49777">
    <property type="entry name" value="PEBP-like"/>
    <property type="match status" value="1"/>
</dbReference>
<dbReference type="NCBIfam" id="TIGR00481">
    <property type="entry name" value="YbhB/YbcL family Raf kinase inhibitor-like protein"/>
    <property type="match status" value="1"/>
</dbReference>
<reference evidence="4" key="1">
    <citation type="submission" date="2016-10" db="EMBL/GenBank/DDBJ databases">
        <authorList>
            <person name="Varghese N."/>
            <person name="Submissions S."/>
        </authorList>
    </citation>
    <scope>NUCLEOTIDE SEQUENCE [LARGE SCALE GENOMIC DNA]</scope>
    <source>
        <strain evidence="4">DSM 9751</strain>
    </source>
</reference>
<evidence type="ECO:0000313" key="3">
    <source>
        <dbReference type="EMBL" id="SEC31510.1"/>
    </source>
</evidence>
<proteinExistence type="predicted"/>
<gene>
    <name evidence="3" type="ORF">SAMN05216178_4205</name>
</gene>
<evidence type="ECO:0000256" key="2">
    <source>
        <dbReference type="SAM" id="SignalP"/>
    </source>
</evidence>
<dbReference type="PANTHER" id="PTHR30289">
    <property type="entry name" value="UNCHARACTERIZED PROTEIN YBCL-RELATED"/>
    <property type="match status" value="1"/>
</dbReference>
<accession>A0A1H4RHZ8</accession>
<feature type="region of interest" description="Disordered" evidence="1">
    <location>
        <begin position="95"/>
        <end position="129"/>
    </location>
</feature>
<keyword evidence="4" id="KW-1185">Reference proteome</keyword>
<dbReference type="Pfam" id="PF01161">
    <property type="entry name" value="PBP"/>
    <property type="match status" value="1"/>
</dbReference>
<dbReference type="PANTHER" id="PTHR30289:SF1">
    <property type="entry name" value="PEBP (PHOSPHATIDYLETHANOLAMINE-BINDING PROTEIN) FAMILY PROTEIN"/>
    <property type="match status" value="1"/>
</dbReference>
<dbReference type="InterPro" id="IPR008914">
    <property type="entry name" value="PEBP"/>
</dbReference>
<dbReference type="Proteomes" id="UP000198982">
    <property type="component" value="Unassembled WGS sequence"/>
</dbReference>
<name>A0A1H4RHZ8_9PSED</name>
<feature type="signal peptide" evidence="2">
    <location>
        <begin position="1"/>
        <end position="20"/>
    </location>
</feature>
<dbReference type="InterPro" id="IPR036610">
    <property type="entry name" value="PEBP-like_sf"/>
</dbReference>
<evidence type="ECO:0000256" key="1">
    <source>
        <dbReference type="SAM" id="MobiDB-lite"/>
    </source>
</evidence>
<dbReference type="RefSeq" id="WP_092316646.1">
    <property type="nucleotide sequence ID" value="NZ_FNTJ01000001.1"/>
</dbReference>
<organism evidence="3 4">
    <name type="scientific">Pseudomonas saponiphila</name>
    <dbReference type="NCBI Taxonomy" id="556534"/>
    <lineage>
        <taxon>Bacteria</taxon>
        <taxon>Pseudomonadati</taxon>
        <taxon>Pseudomonadota</taxon>
        <taxon>Gammaproteobacteria</taxon>
        <taxon>Pseudomonadales</taxon>
        <taxon>Pseudomonadaceae</taxon>
        <taxon>Pseudomonas</taxon>
    </lineage>
</organism>